<dbReference type="InterPro" id="IPR005162">
    <property type="entry name" value="Retrotrans_gag_dom"/>
</dbReference>
<proteinExistence type="predicted"/>
<evidence type="ECO:0000313" key="3">
    <source>
        <dbReference type="EMBL" id="GIL53260.1"/>
    </source>
</evidence>
<keyword evidence="4" id="KW-1185">Reference proteome</keyword>
<evidence type="ECO:0000259" key="2">
    <source>
        <dbReference type="Pfam" id="PF03732"/>
    </source>
</evidence>
<name>A0A8J4B3A7_9CHLO</name>
<dbReference type="AlphaFoldDB" id="A0A8J4B3A7"/>
<feature type="domain" description="Retrotransposon gag" evidence="2">
    <location>
        <begin position="44"/>
        <end position="135"/>
    </location>
</feature>
<dbReference type="Pfam" id="PF03732">
    <property type="entry name" value="Retrotrans_gag"/>
    <property type="match status" value="1"/>
</dbReference>
<accession>A0A8J4B3A7</accession>
<dbReference type="Proteomes" id="UP000747399">
    <property type="component" value="Unassembled WGS sequence"/>
</dbReference>
<sequence length="316" mass="35278">MKQKNAERSTADATRAYLRDVRKYLQLVRGGDRDAVRCLFVGNTLEGMAKTWYDQWTTARENFTFDELTAALLARFAPEVQPRDVEARNALASGLYHMRSNETVPSYQSRFEALVTPIADLSEGDCIFWFQRGLSEALAGECATDLMGWKFQSYVDLVRFAHGAKMRILAKQSAYRPVPSVNAMCLQDPTLDADTNDLEITINQKGPKAAAGTVRMGHRHGTCGTSDAGRLKRSSGAGQSMDPVRGKRKEGSPSAAVVHKAEGYMKRQCTDDNWLSKWCCTHSELECRRQKSLCLRCALDHPTRNCPLLSFPVEQA</sequence>
<reference evidence="3" key="1">
    <citation type="journal article" date="2021" name="Proc. Natl. Acad. Sci. U.S.A.">
        <title>Three genomes in the algal genus Volvox reveal the fate of a haploid sex-determining region after a transition to homothallism.</title>
        <authorList>
            <person name="Yamamoto K."/>
            <person name="Hamaji T."/>
            <person name="Kawai-Toyooka H."/>
            <person name="Matsuzaki R."/>
            <person name="Takahashi F."/>
            <person name="Nishimura Y."/>
            <person name="Kawachi M."/>
            <person name="Noguchi H."/>
            <person name="Minakuchi Y."/>
            <person name="Umen J.G."/>
            <person name="Toyoda A."/>
            <person name="Nozaki H."/>
        </authorList>
    </citation>
    <scope>NUCLEOTIDE SEQUENCE</scope>
    <source>
        <strain evidence="3">NIES-3780</strain>
    </source>
</reference>
<dbReference type="EMBL" id="BNCO01000014">
    <property type="protein sequence ID" value="GIL53260.1"/>
    <property type="molecule type" value="Genomic_DNA"/>
</dbReference>
<feature type="region of interest" description="Disordered" evidence="1">
    <location>
        <begin position="209"/>
        <end position="255"/>
    </location>
</feature>
<protein>
    <recommendedName>
        <fullName evidence="2">Retrotransposon gag domain-containing protein</fullName>
    </recommendedName>
</protein>
<comment type="caution">
    <text evidence="3">The sequence shown here is derived from an EMBL/GenBank/DDBJ whole genome shotgun (WGS) entry which is preliminary data.</text>
</comment>
<evidence type="ECO:0000313" key="4">
    <source>
        <dbReference type="Proteomes" id="UP000747399"/>
    </source>
</evidence>
<gene>
    <name evidence="3" type="ORF">Vafri_8908</name>
</gene>
<organism evidence="3 4">
    <name type="scientific">Volvox africanus</name>
    <dbReference type="NCBI Taxonomy" id="51714"/>
    <lineage>
        <taxon>Eukaryota</taxon>
        <taxon>Viridiplantae</taxon>
        <taxon>Chlorophyta</taxon>
        <taxon>core chlorophytes</taxon>
        <taxon>Chlorophyceae</taxon>
        <taxon>CS clade</taxon>
        <taxon>Chlamydomonadales</taxon>
        <taxon>Volvocaceae</taxon>
        <taxon>Volvox</taxon>
    </lineage>
</organism>
<evidence type="ECO:0000256" key="1">
    <source>
        <dbReference type="SAM" id="MobiDB-lite"/>
    </source>
</evidence>